<reference evidence="5" key="5">
    <citation type="submission" date="2021-08" db="EMBL/GenBank/DDBJ databases">
        <title>Whole genome sequence of Oryctes rhinoceros Nudivirus detected in Riau Province, Indonesia.</title>
        <authorList>
            <person name="Kurnia Y.W."/>
            <person name="Tanjung Z.A."/>
            <person name="Utomo C."/>
            <person name="Naim M."/>
            <person name="Situmorang E.C."/>
            <person name="Liwang T."/>
        </authorList>
    </citation>
    <scope>NUCLEOTIDE SEQUENCE</scope>
    <source>
        <strain evidence="5">LiboV</strain>
    </source>
</reference>
<accession>A3QTX9</accession>
<evidence type="ECO:0000313" key="3">
    <source>
        <dbReference type="EMBL" id="QHG11276.1"/>
    </source>
</evidence>
<reference evidence="4" key="4">
    <citation type="submission" date="2020-03" db="EMBL/GenBank/DDBJ databases">
        <title>Whole genome sequence of Oryctes rhinoceros Nudivirus isolated in Riau Province, Indonesia.</title>
        <authorList>
            <person name="Kurnia Y.W."/>
            <person name="Tanjung Z.A."/>
            <person name="Utomo C."/>
            <person name="Naim M."/>
            <person name="Situmorang E.C."/>
            <person name="Liwang T."/>
        </authorList>
    </citation>
    <scope>NUCLEOTIDE SEQUENCE</scope>
    <source>
        <strain evidence="4">LiboV</strain>
    </source>
</reference>
<evidence type="ECO:0000313" key="1">
    <source>
        <dbReference type="EMBL" id="ABF93333.1"/>
    </source>
</evidence>
<proteinExistence type="predicted"/>
<sequence length="93" mass="10839">MRVHILICSRTHIHAFIFFSQLYMYLCNHEPALIFYSPQSNPDNIPPNYFHVRYLEEANLLGGVAMLYSKKIIVATNSYDTIQSSDHLYVTKL</sequence>
<evidence type="ECO:0000313" key="4">
    <source>
        <dbReference type="EMBL" id="QKE59511.1"/>
    </source>
</evidence>
<gene>
    <name evidence="1" type="primary">orfD20</name>
    <name evidence="3" type="ORF">SI_OrNV_gp038</name>
</gene>
<dbReference type="KEGG" id="vg:7047218"/>
<organism evidence="1">
    <name type="scientific">Oryctes rhinoceros nudivirus</name>
    <dbReference type="NCBI Taxonomy" id="92521"/>
    <lineage>
        <taxon>Viruses</taxon>
        <taxon>Viruses incertae sedis</taxon>
        <taxon>Naldaviricetes</taxon>
        <taxon>Lefavirales</taxon>
        <taxon>Nudiviridae</taxon>
        <taxon>Alphanudivirus</taxon>
        <taxon>Alphanudivirus oryrhinocerotis</taxon>
    </lineage>
</organism>
<dbReference type="Proteomes" id="UP000011785">
    <property type="component" value="Segment"/>
</dbReference>
<protein>
    <submittedName>
        <fullName evidence="1">Uncharacterized protein</fullName>
    </submittedName>
</protein>
<dbReference type="EMBL" id="MT150137">
    <property type="protein sequence ID" value="QKE59511.1"/>
    <property type="molecule type" value="Genomic_DNA"/>
</dbReference>
<dbReference type="EMBL" id="EU747721">
    <property type="protein sequence ID" value="ACH96168.1"/>
    <property type="molecule type" value="Genomic_DNA"/>
</dbReference>
<evidence type="ECO:0000313" key="5">
    <source>
        <dbReference type="EMBL" id="UBO76458.1"/>
    </source>
</evidence>
<reference evidence="1" key="1">
    <citation type="journal article" date="2007" name="Arch. Virol.">
        <title>Genomic analysis of Oryctes rhinoceros virus reveals genetic relatedness to Heliothis zea virus 1.</title>
        <authorList>
            <person name="Wang Y."/>
            <person name="van Oers M.M."/>
            <person name="Crawford A.M."/>
            <person name="Vlak J.M."/>
            <person name="Jehle J.A."/>
        </authorList>
    </citation>
    <scope>NUCLEOTIDE SEQUENCE</scope>
    <source>
        <strain evidence="1">PV505</strain>
    </source>
</reference>
<name>A3QTX9_9VIRU</name>
<reference evidence="3" key="3">
    <citation type="journal article" date="2020" name="J. ISSAAS">
        <title>Complete genome sequence of Oryctes rhinoceros Nudivirus isolated from Coconut Rhinoceros Beetle in the Solomon Islands.</title>
        <authorList>
            <person name="Etebari K."/>
            <person name="Filipovic I."/>
            <person name="Rasic G."/>
            <person name="Devine G.J."/>
            <person name="Tsatsia H."/>
            <person name="Furlong M.J."/>
        </authorList>
    </citation>
    <scope>NUCLEOTIDE SEQUENCE</scope>
    <source>
        <strain evidence="3">Solomon Islands</strain>
    </source>
</reference>
<evidence type="ECO:0000313" key="6">
    <source>
        <dbReference type="Proteomes" id="UP000011785"/>
    </source>
</evidence>
<dbReference type="EMBL" id="MZ727584">
    <property type="protein sequence ID" value="UBO76458.1"/>
    <property type="molecule type" value="Genomic_DNA"/>
</dbReference>
<dbReference type="RefSeq" id="YP_002321349.1">
    <property type="nucleotide sequence ID" value="NC_011588.1"/>
</dbReference>
<dbReference type="EMBL" id="AH015832">
    <property type="protein sequence ID" value="ABF93333.1"/>
    <property type="molecule type" value="Genomic_DNA"/>
</dbReference>
<dbReference type="EMBL" id="MN623374">
    <property type="protein sequence ID" value="QHG11276.1"/>
    <property type="molecule type" value="Genomic_DNA"/>
</dbReference>
<accession>B7SV59</accession>
<evidence type="ECO:0000313" key="2">
    <source>
        <dbReference type="EMBL" id="ACH96168.1"/>
    </source>
</evidence>
<reference evidence="2 6" key="2">
    <citation type="journal article" date="2008" name="J. Virol. Methods">
        <title>Sequencing of the large dsDNA genome of Oryctes rhinoceros nudivirus using multiple displacement amplification of nanogram amounts of virus DNA.</title>
        <authorList>
            <person name="Wang Y."/>
            <person name="Kleespies R.G."/>
            <person name="Ramle M.B."/>
            <person name="Jehle J.A."/>
        </authorList>
    </citation>
    <scope>NUCLEOTIDE SEQUENCE [LARGE SCALE GENOMIC DNA]</scope>
    <source>
        <strain evidence="6">Isolate Oryctes rhinoceros/Malaysia/Ma07/2007</strain>
        <strain evidence="2">Ma07</strain>
    </source>
</reference>
<keyword evidence="6" id="KW-1185">Reference proteome</keyword>